<sequence length="129" mass="13686">MFKLLTFASAILGVSMASGPCNQLPIYGTPETQGYVGQAPAIIGSPVTYNFPNQGYPAQAPIVLANYGPSIPQSLNYPTALEDPLYDQPAYSAYYKALEPDTKASVSKITANRPAPLKSYEAAHGSITL</sequence>
<dbReference type="EnsemblMetazoa" id="MESCA004870-RA">
    <property type="protein sequence ID" value="MESCA004870-PA"/>
    <property type="gene ID" value="MESCA004870"/>
</dbReference>
<name>T1GMT7_MEGSC</name>
<protein>
    <submittedName>
        <fullName evidence="2">Uncharacterized protein</fullName>
    </submittedName>
</protein>
<feature type="signal peptide" evidence="1">
    <location>
        <begin position="1"/>
        <end position="17"/>
    </location>
</feature>
<dbReference type="HOGENOM" id="CLU_1951239_0_0_1"/>
<evidence type="ECO:0000256" key="1">
    <source>
        <dbReference type="SAM" id="SignalP"/>
    </source>
</evidence>
<reference evidence="2" key="2">
    <citation type="submission" date="2015-06" db="UniProtKB">
        <authorList>
            <consortium name="EnsemblMetazoa"/>
        </authorList>
    </citation>
    <scope>IDENTIFICATION</scope>
</reference>
<evidence type="ECO:0000313" key="3">
    <source>
        <dbReference type="Proteomes" id="UP000015102"/>
    </source>
</evidence>
<dbReference type="AlphaFoldDB" id="T1GMT7"/>
<reference evidence="3" key="1">
    <citation type="submission" date="2013-02" db="EMBL/GenBank/DDBJ databases">
        <authorList>
            <person name="Hughes D."/>
        </authorList>
    </citation>
    <scope>NUCLEOTIDE SEQUENCE</scope>
    <source>
        <strain>Durham</strain>
        <strain evidence="3">NC isolate 2 -- Noor lab</strain>
    </source>
</reference>
<organism evidence="2 3">
    <name type="scientific">Megaselia scalaris</name>
    <name type="common">Humpbacked fly</name>
    <name type="synonym">Phora scalaris</name>
    <dbReference type="NCBI Taxonomy" id="36166"/>
    <lineage>
        <taxon>Eukaryota</taxon>
        <taxon>Metazoa</taxon>
        <taxon>Ecdysozoa</taxon>
        <taxon>Arthropoda</taxon>
        <taxon>Hexapoda</taxon>
        <taxon>Insecta</taxon>
        <taxon>Pterygota</taxon>
        <taxon>Neoptera</taxon>
        <taxon>Endopterygota</taxon>
        <taxon>Diptera</taxon>
        <taxon>Brachycera</taxon>
        <taxon>Muscomorpha</taxon>
        <taxon>Platypezoidea</taxon>
        <taxon>Phoridae</taxon>
        <taxon>Megaseliini</taxon>
        <taxon>Megaselia</taxon>
    </lineage>
</organism>
<keyword evidence="3" id="KW-1185">Reference proteome</keyword>
<keyword evidence="1" id="KW-0732">Signal</keyword>
<dbReference type="EMBL" id="CAQQ02161468">
    <property type="status" value="NOT_ANNOTATED_CDS"/>
    <property type="molecule type" value="Genomic_DNA"/>
</dbReference>
<feature type="chain" id="PRO_5004577527" evidence="1">
    <location>
        <begin position="18"/>
        <end position="129"/>
    </location>
</feature>
<accession>T1GMT7</accession>
<proteinExistence type="predicted"/>
<dbReference type="Proteomes" id="UP000015102">
    <property type="component" value="Unassembled WGS sequence"/>
</dbReference>
<evidence type="ECO:0000313" key="2">
    <source>
        <dbReference type="EnsemblMetazoa" id="MESCA004870-PA"/>
    </source>
</evidence>